<feature type="compositionally biased region" description="Low complexity" evidence="1">
    <location>
        <begin position="182"/>
        <end position="203"/>
    </location>
</feature>
<proteinExistence type="predicted"/>
<dbReference type="PROSITE" id="PS51257">
    <property type="entry name" value="PROKAR_LIPOPROTEIN"/>
    <property type="match status" value="1"/>
</dbReference>
<evidence type="ECO:0000256" key="1">
    <source>
        <dbReference type="SAM" id="MobiDB-lite"/>
    </source>
</evidence>
<dbReference type="EMBL" id="CM001403">
    <property type="protein sequence ID" value="EHQ30543.1"/>
    <property type="molecule type" value="Genomic_DNA"/>
</dbReference>
<feature type="compositionally biased region" description="Low complexity" evidence="1">
    <location>
        <begin position="218"/>
        <end position="246"/>
    </location>
</feature>
<protein>
    <recommendedName>
        <fullName evidence="4">Lipoprotein</fullName>
    </recommendedName>
</protein>
<sequence>MKKILITAAFAVTLAGCSNRPQQNNVSISNNTTAGFDVNKLGDIVKTSTDPQVLEKAINAPNNNINNLDLDKDGKIDYLKVTEPGKNELAIVDDISKDQSVTVANIKVDPTNNNSADLNIQGNPSYVGDNYMYHSHFSFTDFLLLSYLMRPHSYYVPMYHYGYYPSYYSSRRVVTNYRPTTSSAVSSPRRSSLSGSGSQRSFGTRNTSQRVRSGGFGNSSSRSSSFGSGSSSRRSFGSSRSFGRRR</sequence>
<evidence type="ECO:0000313" key="3">
    <source>
        <dbReference type="Proteomes" id="UP000002774"/>
    </source>
</evidence>
<evidence type="ECO:0000313" key="2">
    <source>
        <dbReference type="EMBL" id="EHQ30543.1"/>
    </source>
</evidence>
<dbReference type="OrthoDB" id="939585at2"/>
<dbReference type="STRING" id="714943.Mucpa_6490"/>
<reference evidence="2" key="1">
    <citation type="submission" date="2011-09" db="EMBL/GenBank/DDBJ databases">
        <title>The permanent draft genome of Mucilaginibacter paludis DSM 18603.</title>
        <authorList>
            <consortium name="US DOE Joint Genome Institute (JGI-PGF)"/>
            <person name="Lucas S."/>
            <person name="Han J."/>
            <person name="Lapidus A."/>
            <person name="Bruce D."/>
            <person name="Goodwin L."/>
            <person name="Pitluck S."/>
            <person name="Peters L."/>
            <person name="Kyrpides N."/>
            <person name="Mavromatis K."/>
            <person name="Ivanova N."/>
            <person name="Mikhailova N."/>
            <person name="Held B."/>
            <person name="Detter J.C."/>
            <person name="Tapia R."/>
            <person name="Han C."/>
            <person name="Land M."/>
            <person name="Hauser L."/>
            <person name="Markowitz V."/>
            <person name="Cheng J.-F."/>
            <person name="Hugenholtz P."/>
            <person name="Woyke T."/>
            <person name="Wu D."/>
            <person name="Tindall B."/>
            <person name="Brambilla E."/>
            <person name="Klenk H.-P."/>
            <person name="Eisen J.A."/>
        </authorList>
    </citation>
    <scope>NUCLEOTIDE SEQUENCE [LARGE SCALE GENOMIC DNA]</scope>
    <source>
        <strain evidence="2">DSM 18603</strain>
    </source>
</reference>
<accession>H1Y9P1</accession>
<dbReference type="Proteomes" id="UP000002774">
    <property type="component" value="Chromosome"/>
</dbReference>
<keyword evidence="3" id="KW-1185">Reference proteome</keyword>
<gene>
    <name evidence="2" type="ORF">Mucpa_6490</name>
</gene>
<dbReference type="RefSeq" id="WP_008512357.1">
    <property type="nucleotide sequence ID" value="NZ_CM001403.1"/>
</dbReference>
<evidence type="ECO:0008006" key="4">
    <source>
        <dbReference type="Google" id="ProtNLM"/>
    </source>
</evidence>
<dbReference type="AlphaFoldDB" id="H1Y9P1"/>
<organism evidence="2 3">
    <name type="scientific">Mucilaginibacter paludis DSM 18603</name>
    <dbReference type="NCBI Taxonomy" id="714943"/>
    <lineage>
        <taxon>Bacteria</taxon>
        <taxon>Pseudomonadati</taxon>
        <taxon>Bacteroidota</taxon>
        <taxon>Sphingobacteriia</taxon>
        <taxon>Sphingobacteriales</taxon>
        <taxon>Sphingobacteriaceae</taxon>
        <taxon>Mucilaginibacter</taxon>
    </lineage>
</organism>
<feature type="region of interest" description="Disordered" evidence="1">
    <location>
        <begin position="179"/>
        <end position="246"/>
    </location>
</feature>
<dbReference type="HOGENOM" id="CLU_1128084_0_0_10"/>
<dbReference type="eggNOG" id="COG3266">
    <property type="taxonomic scope" value="Bacteria"/>
</dbReference>
<name>H1Y9P1_9SPHI</name>